<protein>
    <submittedName>
        <fullName evidence="1">Uncharacterized protein</fullName>
    </submittedName>
</protein>
<dbReference type="Proteomes" id="UP000276133">
    <property type="component" value="Unassembled WGS sequence"/>
</dbReference>
<name>A0A3M7T6N3_BRAPC</name>
<evidence type="ECO:0000313" key="2">
    <source>
        <dbReference type="Proteomes" id="UP000276133"/>
    </source>
</evidence>
<accession>A0A3M7T6N3</accession>
<proteinExistence type="predicted"/>
<sequence length="65" mass="7490">MENQSMKINLEDQLPLQALNIPLEFQVDTVLASFANQPAKKKRRRLVTITLIQKPDAMLQIKIMI</sequence>
<reference evidence="1 2" key="1">
    <citation type="journal article" date="2018" name="Sci. Rep.">
        <title>Genomic signatures of local adaptation to the degree of environmental predictability in rotifers.</title>
        <authorList>
            <person name="Franch-Gras L."/>
            <person name="Hahn C."/>
            <person name="Garcia-Roger E.M."/>
            <person name="Carmona M.J."/>
            <person name="Serra M."/>
            <person name="Gomez A."/>
        </authorList>
    </citation>
    <scope>NUCLEOTIDE SEQUENCE [LARGE SCALE GENOMIC DNA]</scope>
    <source>
        <strain evidence="1">HYR1</strain>
    </source>
</reference>
<keyword evidence="2" id="KW-1185">Reference proteome</keyword>
<gene>
    <name evidence="1" type="ORF">BpHYR1_005069</name>
</gene>
<dbReference type="AlphaFoldDB" id="A0A3M7T6N3"/>
<comment type="caution">
    <text evidence="1">The sequence shown here is derived from an EMBL/GenBank/DDBJ whole genome shotgun (WGS) entry which is preliminary data.</text>
</comment>
<dbReference type="EMBL" id="REGN01000212">
    <property type="protein sequence ID" value="RNA43567.1"/>
    <property type="molecule type" value="Genomic_DNA"/>
</dbReference>
<evidence type="ECO:0000313" key="1">
    <source>
        <dbReference type="EMBL" id="RNA43567.1"/>
    </source>
</evidence>
<organism evidence="1 2">
    <name type="scientific">Brachionus plicatilis</name>
    <name type="common">Marine rotifer</name>
    <name type="synonym">Brachionus muelleri</name>
    <dbReference type="NCBI Taxonomy" id="10195"/>
    <lineage>
        <taxon>Eukaryota</taxon>
        <taxon>Metazoa</taxon>
        <taxon>Spiralia</taxon>
        <taxon>Gnathifera</taxon>
        <taxon>Rotifera</taxon>
        <taxon>Eurotatoria</taxon>
        <taxon>Monogononta</taxon>
        <taxon>Pseudotrocha</taxon>
        <taxon>Ploima</taxon>
        <taxon>Brachionidae</taxon>
        <taxon>Brachionus</taxon>
    </lineage>
</organism>